<dbReference type="InterPro" id="IPR049278">
    <property type="entry name" value="MS_channel_C"/>
</dbReference>
<dbReference type="PANTHER" id="PTHR30460">
    <property type="entry name" value="MODERATE CONDUCTANCE MECHANOSENSITIVE CHANNEL YBIO"/>
    <property type="match status" value="1"/>
</dbReference>
<protein>
    <submittedName>
        <fullName evidence="11">Putative Small-conductance mechanosensitive ion channel</fullName>
    </submittedName>
</protein>
<evidence type="ECO:0000259" key="8">
    <source>
        <dbReference type="Pfam" id="PF00924"/>
    </source>
</evidence>
<keyword evidence="5 7" id="KW-1133">Transmembrane helix</keyword>
<evidence type="ECO:0000256" key="5">
    <source>
        <dbReference type="ARBA" id="ARBA00022989"/>
    </source>
</evidence>
<gene>
    <name evidence="11" type="ORF">NITMOv2_3885</name>
</gene>
<dbReference type="PANTHER" id="PTHR30460:SF0">
    <property type="entry name" value="MODERATE CONDUCTANCE MECHANOSENSITIVE CHANNEL YBIO"/>
    <property type="match status" value="1"/>
</dbReference>
<feature type="transmembrane region" description="Helical" evidence="7">
    <location>
        <begin position="12"/>
        <end position="38"/>
    </location>
</feature>
<dbReference type="InterPro" id="IPR006685">
    <property type="entry name" value="MscS_channel_2nd"/>
</dbReference>
<dbReference type="GO" id="GO:0005886">
    <property type="term" value="C:plasma membrane"/>
    <property type="evidence" value="ECO:0007669"/>
    <property type="project" value="UniProtKB-SubCell"/>
</dbReference>
<dbReference type="InterPro" id="IPR049142">
    <property type="entry name" value="MS_channel_1st"/>
</dbReference>
<dbReference type="Pfam" id="PF21082">
    <property type="entry name" value="MS_channel_3rd"/>
    <property type="match status" value="1"/>
</dbReference>
<dbReference type="EMBL" id="CP011801">
    <property type="protein sequence ID" value="ALA60272.1"/>
    <property type="molecule type" value="Genomic_DNA"/>
</dbReference>
<feature type="transmembrane region" description="Helical" evidence="7">
    <location>
        <begin position="76"/>
        <end position="98"/>
    </location>
</feature>
<dbReference type="SUPFAM" id="SSF50182">
    <property type="entry name" value="Sm-like ribonucleoproteins"/>
    <property type="match status" value="1"/>
</dbReference>
<feature type="domain" description="Mechanosensitive ion channel transmembrane helices 2/3" evidence="10">
    <location>
        <begin position="80"/>
        <end position="120"/>
    </location>
</feature>
<evidence type="ECO:0000256" key="1">
    <source>
        <dbReference type="ARBA" id="ARBA00004651"/>
    </source>
</evidence>
<reference evidence="11 12" key="1">
    <citation type="journal article" date="2015" name="Proc. Natl. Acad. Sci. U.S.A.">
        <title>Expanded metabolic versatility of ubiquitous nitrite-oxidizing bacteria from the genus Nitrospira.</title>
        <authorList>
            <person name="Koch H."/>
            <person name="Lucker S."/>
            <person name="Albertsen M."/>
            <person name="Kitzinger K."/>
            <person name="Herbold C."/>
            <person name="Spieck E."/>
            <person name="Nielsen P.H."/>
            <person name="Wagner M."/>
            <person name="Daims H."/>
        </authorList>
    </citation>
    <scope>NUCLEOTIDE SEQUENCE [LARGE SCALE GENOMIC DNA]</scope>
    <source>
        <strain evidence="11 12">NSP M-1</strain>
    </source>
</reference>
<dbReference type="STRING" id="42253.NITMOv2_3885"/>
<dbReference type="Gene3D" id="3.30.70.100">
    <property type="match status" value="1"/>
</dbReference>
<evidence type="ECO:0000259" key="10">
    <source>
        <dbReference type="Pfam" id="PF21088"/>
    </source>
</evidence>
<evidence type="ECO:0000256" key="6">
    <source>
        <dbReference type="ARBA" id="ARBA00023136"/>
    </source>
</evidence>
<dbReference type="PATRIC" id="fig|42253.5.peg.3829"/>
<organism evidence="11 12">
    <name type="scientific">Nitrospira moscoviensis</name>
    <dbReference type="NCBI Taxonomy" id="42253"/>
    <lineage>
        <taxon>Bacteria</taxon>
        <taxon>Pseudomonadati</taxon>
        <taxon>Nitrospirota</taxon>
        <taxon>Nitrospiria</taxon>
        <taxon>Nitrospirales</taxon>
        <taxon>Nitrospiraceae</taxon>
        <taxon>Nitrospira</taxon>
    </lineage>
</organism>
<evidence type="ECO:0000256" key="2">
    <source>
        <dbReference type="ARBA" id="ARBA00008017"/>
    </source>
</evidence>
<evidence type="ECO:0000313" key="12">
    <source>
        <dbReference type="Proteomes" id="UP000069205"/>
    </source>
</evidence>
<evidence type="ECO:0000256" key="3">
    <source>
        <dbReference type="ARBA" id="ARBA00022475"/>
    </source>
</evidence>
<dbReference type="Pfam" id="PF21088">
    <property type="entry name" value="MS_channel_1st"/>
    <property type="match status" value="1"/>
</dbReference>
<evidence type="ECO:0000256" key="7">
    <source>
        <dbReference type="SAM" id="Phobius"/>
    </source>
</evidence>
<dbReference type="InterPro" id="IPR045276">
    <property type="entry name" value="YbiO_bact"/>
</dbReference>
<dbReference type="Pfam" id="PF00924">
    <property type="entry name" value="MS_channel_2nd"/>
    <property type="match status" value="1"/>
</dbReference>
<dbReference type="SUPFAM" id="SSF82689">
    <property type="entry name" value="Mechanosensitive channel protein MscS (YggB), C-terminal domain"/>
    <property type="match status" value="1"/>
</dbReference>
<dbReference type="InterPro" id="IPR023408">
    <property type="entry name" value="MscS_beta-dom_sf"/>
</dbReference>
<dbReference type="InterPro" id="IPR011066">
    <property type="entry name" value="MscS_channel_C_sf"/>
</dbReference>
<keyword evidence="4 7" id="KW-0812">Transmembrane</keyword>
<feature type="transmembrane region" description="Helical" evidence="7">
    <location>
        <begin position="104"/>
        <end position="123"/>
    </location>
</feature>
<evidence type="ECO:0000256" key="4">
    <source>
        <dbReference type="ARBA" id="ARBA00022692"/>
    </source>
</evidence>
<dbReference type="Proteomes" id="UP000069205">
    <property type="component" value="Chromosome"/>
</dbReference>
<dbReference type="SUPFAM" id="SSF82861">
    <property type="entry name" value="Mechanosensitive channel protein MscS (YggB), transmembrane region"/>
    <property type="match status" value="1"/>
</dbReference>
<feature type="domain" description="Mechanosensitive ion channel MscS" evidence="8">
    <location>
        <begin position="121"/>
        <end position="185"/>
    </location>
</feature>
<evidence type="ECO:0000313" key="11">
    <source>
        <dbReference type="EMBL" id="ALA60272.1"/>
    </source>
</evidence>
<dbReference type="GO" id="GO:0008381">
    <property type="term" value="F:mechanosensitive monoatomic ion channel activity"/>
    <property type="evidence" value="ECO:0007669"/>
    <property type="project" value="InterPro"/>
</dbReference>
<dbReference type="InterPro" id="IPR011014">
    <property type="entry name" value="MscS_channel_TM-2"/>
</dbReference>
<dbReference type="Gene3D" id="1.10.287.1260">
    <property type="match status" value="1"/>
</dbReference>
<dbReference type="InterPro" id="IPR010920">
    <property type="entry name" value="LSM_dom_sf"/>
</dbReference>
<keyword evidence="12" id="KW-1185">Reference proteome</keyword>
<comment type="subcellular location">
    <subcellularLocation>
        <location evidence="1">Cell membrane</location>
        <topology evidence="1">Multi-pass membrane protein</topology>
    </subcellularLocation>
</comment>
<keyword evidence="3" id="KW-1003">Cell membrane</keyword>
<evidence type="ECO:0000259" key="9">
    <source>
        <dbReference type="Pfam" id="PF21082"/>
    </source>
</evidence>
<name>A0A0K2GI23_NITMO</name>
<feature type="domain" description="Mechanosensitive ion channel MscS C-terminal" evidence="9">
    <location>
        <begin position="192"/>
        <end position="279"/>
    </location>
</feature>
<accession>A0A0K2GI23</accession>
<sequence>MQAWSWGGMVPWLMHLGAAVAEAAVRIGVVVLLGYAAIRFVRIGLGHLERIIRLAGERTESVPGTAQKRAATLTGILRTIALAFIWSIVIIEILTLVGLDVRPVLAGAGILGLAIGFGAQNLIRDLISGFFIILEDQIRLGDVAIINGTGGLVEAITFRTTNLRDFSGVVHIFPNGAITTLSNMTKEWSAFVLDMGVAYKEDTDRAAEVMRQVGEALRNDPEFGGKFVEPIEIVGVEHFADSAVNIRIRIKTKPLEQWTVGREYRRRLKKAFDAEGIEIPFPHRTLYMGEASRPFLVQADRGGAPAGV</sequence>
<keyword evidence="6 7" id="KW-0472">Membrane</keyword>
<comment type="similarity">
    <text evidence="2">Belongs to the MscS (TC 1.A.23) family.</text>
</comment>
<dbReference type="AlphaFoldDB" id="A0A0K2GI23"/>
<proteinExistence type="inferred from homology"/>
<dbReference type="RefSeq" id="WP_083448163.1">
    <property type="nucleotide sequence ID" value="NZ_CP011801.1"/>
</dbReference>
<dbReference type="KEGG" id="nmv:NITMOv2_3885"/>
<dbReference type="Gene3D" id="2.30.30.60">
    <property type="match status" value="1"/>
</dbReference>